<comment type="function">
    <text evidence="7">Mechanosensitive channel that participates in the regulation of osmotic pressure changes within the cell, opening in response to stretch forces in the membrane lipid bilayer, without the need for other proteins. Contributes to normal resistance to hypoosmotic shock. Forms an ion channel of 1.0 nanosiemens conductance with a slight preference for anions.</text>
</comment>
<dbReference type="Gene3D" id="2.30.30.60">
    <property type="match status" value="1"/>
</dbReference>
<organism evidence="9 10">
    <name type="scientific">Cupriavidus pampae</name>
    <dbReference type="NCBI Taxonomy" id="659251"/>
    <lineage>
        <taxon>Bacteria</taxon>
        <taxon>Pseudomonadati</taxon>
        <taxon>Pseudomonadota</taxon>
        <taxon>Betaproteobacteria</taxon>
        <taxon>Burkholderiales</taxon>
        <taxon>Burkholderiaceae</taxon>
        <taxon>Cupriavidus</taxon>
    </lineage>
</organism>
<dbReference type="Gene3D" id="1.10.287.1260">
    <property type="match status" value="1"/>
</dbReference>
<evidence type="ECO:0000256" key="6">
    <source>
        <dbReference type="ARBA" id="ARBA00023136"/>
    </source>
</evidence>
<evidence type="ECO:0000256" key="3">
    <source>
        <dbReference type="ARBA" id="ARBA00022475"/>
    </source>
</evidence>
<evidence type="ECO:0000313" key="10">
    <source>
        <dbReference type="Proteomes" id="UP000706525"/>
    </source>
</evidence>
<dbReference type="InterPro" id="IPR023408">
    <property type="entry name" value="MscS_beta-dom_sf"/>
</dbReference>
<protein>
    <recommendedName>
        <fullName evidence="7">Small-conductance mechanosensitive channel</fullName>
    </recommendedName>
</protein>
<comment type="caution">
    <text evidence="9">The sequence shown here is derived from an EMBL/GenBank/DDBJ whole genome shotgun (WGS) entry which is preliminary data.</text>
</comment>
<feature type="domain" description="Mechanosensitive ion channel MscS" evidence="8">
    <location>
        <begin position="107"/>
        <end position="172"/>
    </location>
</feature>
<dbReference type="EMBL" id="CAJZAG010000002">
    <property type="protein sequence ID" value="CAG9167534.1"/>
    <property type="molecule type" value="Genomic_DNA"/>
</dbReference>
<dbReference type="SUPFAM" id="SSF50182">
    <property type="entry name" value="Sm-like ribonucleoproteins"/>
    <property type="match status" value="1"/>
</dbReference>
<dbReference type="Proteomes" id="UP000706525">
    <property type="component" value="Unassembled WGS sequence"/>
</dbReference>
<comment type="caution">
    <text evidence="7">Lacks conserved residue(s) required for the propagation of feature annotation.</text>
</comment>
<feature type="transmembrane region" description="Helical" evidence="7">
    <location>
        <begin position="58"/>
        <end position="84"/>
    </location>
</feature>
<sequence length="288" mass="30953">MDSQSLLSFRDIVIGYATVFGVKILAALAFWIVGRWLIHFVVRMLQKALGRQQVDPTLLRYVGSIVTVMLNIVLVIGILGYFGIQTTTFAALIAAAGVAIGMAWSGLMSNFAAGAFLIVLRPFKVGDFVTIGGVTGTVREVGLFATTLDTPDNVLTVVGNNKIFSDTIQNFSANAFRRVELKAQLAGTTDAAAAVALLKERVAAIPNVLTEPPVDVEILEFTLVGPVLAVRPYCHNDHYWQVYFDTNRVIRESFGEAGYAAPMPAQMIVMQGAPAMPMAPAQSANEAA</sequence>
<name>A0ABN7Y4P2_9BURK</name>
<evidence type="ECO:0000256" key="7">
    <source>
        <dbReference type="RuleBase" id="RU369025"/>
    </source>
</evidence>
<keyword evidence="4 7" id="KW-0812">Transmembrane</keyword>
<evidence type="ECO:0000259" key="8">
    <source>
        <dbReference type="Pfam" id="PF00924"/>
    </source>
</evidence>
<reference evidence="9 10" key="1">
    <citation type="submission" date="2021-08" db="EMBL/GenBank/DDBJ databases">
        <authorList>
            <person name="Peeters C."/>
        </authorList>
    </citation>
    <scope>NUCLEOTIDE SEQUENCE [LARGE SCALE GENOMIC DNA]</scope>
    <source>
        <strain evidence="9 10">LMG 32289</strain>
    </source>
</reference>
<dbReference type="InterPro" id="IPR011066">
    <property type="entry name" value="MscS_channel_C_sf"/>
</dbReference>
<keyword evidence="5 7" id="KW-1133">Transmembrane helix</keyword>
<evidence type="ECO:0000256" key="4">
    <source>
        <dbReference type="ARBA" id="ARBA00022692"/>
    </source>
</evidence>
<dbReference type="SUPFAM" id="SSF82689">
    <property type="entry name" value="Mechanosensitive channel protein MscS (YggB), C-terminal domain"/>
    <property type="match status" value="1"/>
</dbReference>
<dbReference type="Pfam" id="PF00924">
    <property type="entry name" value="MS_channel_2nd"/>
    <property type="match status" value="1"/>
</dbReference>
<comment type="subcellular location">
    <subcellularLocation>
        <location evidence="7">Cell inner membrane</location>
        <topology evidence="7">Multi-pass membrane protein</topology>
    </subcellularLocation>
    <subcellularLocation>
        <location evidence="1">Cell membrane</location>
        <topology evidence="1">Multi-pass membrane protein</topology>
    </subcellularLocation>
</comment>
<feature type="transmembrane region" description="Helical" evidence="7">
    <location>
        <begin position="90"/>
        <end position="120"/>
    </location>
</feature>
<feature type="transmembrane region" description="Helical" evidence="7">
    <location>
        <begin position="12"/>
        <end position="38"/>
    </location>
</feature>
<dbReference type="Gene3D" id="3.30.70.100">
    <property type="match status" value="1"/>
</dbReference>
<proteinExistence type="inferred from homology"/>
<dbReference type="SUPFAM" id="SSF82861">
    <property type="entry name" value="Mechanosensitive channel protein MscS (YggB), transmembrane region"/>
    <property type="match status" value="1"/>
</dbReference>
<dbReference type="RefSeq" id="WP_223983751.1">
    <property type="nucleotide sequence ID" value="NZ_CAJZAG010000002.1"/>
</dbReference>
<keyword evidence="7" id="KW-0406">Ion transport</keyword>
<evidence type="ECO:0000256" key="1">
    <source>
        <dbReference type="ARBA" id="ARBA00004651"/>
    </source>
</evidence>
<gene>
    <name evidence="9" type="primary">mscS_1</name>
    <name evidence="9" type="ORF">LMG32289_01414</name>
</gene>
<dbReference type="InterPro" id="IPR011014">
    <property type="entry name" value="MscS_channel_TM-2"/>
</dbReference>
<keyword evidence="6 7" id="KW-0472">Membrane</keyword>
<comment type="subunit">
    <text evidence="7">Homoheptamer.</text>
</comment>
<keyword evidence="10" id="KW-1185">Reference proteome</keyword>
<dbReference type="PANTHER" id="PTHR30221:SF3">
    <property type="entry name" value="SMALL-CONDUCTANCE MECHANOSENSITIVE CHANNEL"/>
    <property type="match status" value="1"/>
</dbReference>
<dbReference type="InterPro" id="IPR045275">
    <property type="entry name" value="MscS_archaea/bacteria_type"/>
</dbReference>
<evidence type="ECO:0000313" key="9">
    <source>
        <dbReference type="EMBL" id="CAG9167534.1"/>
    </source>
</evidence>
<keyword evidence="3" id="KW-1003">Cell membrane</keyword>
<keyword evidence="7" id="KW-0407">Ion channel</keyword>
<dbReference type="PANTHER" id="PTHR30221">
    <property type="entry name" value="SMALL-CONDUCTANCE MECHANOSENSITIVE CHANNEL"/>
    <property type="match status" value="1"/>
</dbReference>
<dbReference type="InterPro" id="IPR006685">
    <property type="entry name" value="MscS_channel_2nd"/>
</dbReference>
<dbReference type="InterPro" id="IPR010920">
    <property type="entry name" value="LSM_dom_sf"/>
</dbReference>
<comment type="similarity">
    <text evidence="2 7">Belongs to the MscS (TC 1.A.23) family.</text>
</comment>
<keyword evidence="7" id="KW-0813">Transport</keyword>
<evidence type="ECO:0000256" key="5">
    <source>
        <dbReference type="ARBA" id="ARBA00022989"/>
    </source>
</evidence>
<evidence type="ECO:0000256" key="2">
    <source>
        <dbReference type="ARBA" id="ARBA00008017"/>
    </source>
</evidence>
<keyword evidence="7" id="KW-0997">Cell inner membrane</keyword>
<accession>A0ABN7Y4P2</accession>